<evidence type="ECO:0000256" key="6">
    <source>
        <dbReference type="ARBA" id="ARBA00022741"/>
    </source>
</evidence>
<dbReference type="PANTHER" id="PTHR10682">
    <property type="entry name" value="POLY A POLYMERASE"/>
    <property type="match status" value="1"/>
</dbReference>
<dbReference type="GO" id="GO:1990817">
    <property type="term" value="F:poly(A) RNA polymerase activity"/>
    <property type="evidence" value="ECO:0007669"/>
    <property type="project" value="UniProtKB-EC"/>
</dbReference>
<sequence length="283" mass="31472">MAAHASQLCPVQDPSALLKFFFALYVHWLSRSTRIEPITILSPEESTAVTDVPGMARAWDAARDTADLFPVLNPARPMVNAAHTVGRSGLQLFYKELRRAHLLLQDSSATANTPPYQQLWRPYNLLQEYRYFVGVHIASVHESPTTCESILNAWKGFIESKLRIFIYALEGMAEVRPFPQPVADKPNTAVVEQGITLLQSSRAFFFGVRRGDTEVKRSIFAGAIKEFEFAVEEGTAPRHGFVRDVAAMRGPWFSFFSKDEAAAPGSALYALQVACAEAMSDEL</sequence>
<dbReference type="Pfam" id="PF04928">
    <property type="entry name" value="PAP_central"/>
    <property type="match status" value="1"/>
</dbReference>
<proteinExistence type="inferred from homology"/>
<keyword evidence="8" id="KW-0539">Nucleus</keyword>
<keyword evidence="5" id="KW-0808">Transferase</keyword>
<dbReference type="GO" id="GO:0031123">
    <property type="term" value="P:RNA 3'-end processing"/>
    <property type="evidence" value="ECO:0007669"/>
    <property type="project" value="InterPro"/>
</dbReference>
<reference evidence="10 11" key="1">
    <citation type="journal article" date="2015" name="PLoS Pathog.">
        <title>Leptomonas seymouri: Adaptations to the Dixenous Life Cycle Analyzed by Genome Sequencing, Transcriptome Profiling and Co-infection with Leishmania donovani.</title>
        <authorList>
            <person name="Kraeva N."/>
            <person name="Butenko A."/>
            <person name="Hlavacova J."/>
            <person name="Kostygov A."/>
            <person name="Myskova J."/>
            <person name="Grybchuk D."/>
            <person name="Lestinova T."/>
            <person name="Votypka J."/>
            <person name="Volf P."/>
            <person name="Opperdoes F."/>
            <person name="Flegontov P."/>
            <person name="Lukes J."/>
            <person name="Yurchenko V."/>
        </authorList>
    </citation>
    <scope>NUCLEOTIDE SEQUENCE [LARGE SCALE GENOMIC DNA]</scope>
    <source>
        <strain evidence="10 11">ATCC 30220</strain>
    </source>
</reference>
<comment type="similarity">
    <text evidence="2">Belongs to the poly(A) polymerase family.</text>
</comment>
<dbReference type="GO" id="GO:0005634">
    <property type="term" value="C:nucleus"/>
    <property type="evidence" value="ECO:0007669"/>
    <property type="project" value="UniProtKB-SubCell"/>
</dbReference>
<evidence type="ECO:0000256" key="3">
    <source>
        <dbReference type="ARBA" id="ARBA00012388"/>
    </source>
</evidence>
<comment type="caution">
    <text evidence="10">The sequence shown here is derived from an EMBL/GenBank/DDBJ whole genome shotgun (WGS) entry which is preliminary data.</text>
</comment>
<dbReference type="GO" id="GO:0005524">
    <property type="term" value="F:ATP binding"/>
    <property type="evidence" value="ECO:0007669"/>
    <property type="project" value="UniProtKB-KW"/>
</dbReference>
<evidence type="ECO:0000313" key="11">
    <source>
        <dbReference type="Proteomes" id="UP000038009"/>
    </source>
</evidence>
<dbReference type="PANTHER" id="PTHR10682:SF10">
    <property type="entry name" value="POLYNUCLEOTIDE ADENYLYLTRANSFERASE"/>
    <property type="match status" value="1"/>
</dbReference>
<dbReference type="Gene3D" id="1.10.1410.10">
    <property type="match status" value="1"/>
</dbReference>
<dbReference type="VEuPathDB" id="TriTrypDB:Lsey_0076_0090"/>
<dbReference type="Gene3D" id="3.30.70.590">
    <property type="entry name" value="Poly(A) polymerase predicted RNA binding domain"/>
    <property type="match status" value="1"/>
</dbReference>
<evidence type="ECO:0000256" key="4">
    <source>
        <dbReference type="ARBA" id="ARBA00022664"/>
    </source>
</evidence>
<keyword evidence="7" id="KW-0067">ATP-binding</keyword>
<keyword evidence="4" id="KW-0507">mRNA processing</keyword>
<evidence type="ECO:0000256" key="5">
    <source>
        <dbReference type="ARBA" id="ARBA00022679"/>
    </source>
</evidence>
<evidence type="ECO:0000313" key="10">
    <source>
        <dbReference type="EMBL" id="KPI87713.1"/>
    </source>
</evidence>
<evidence type="ECO:0000256" key="2">
    <source>
        <dbReference type="ARBA" id="ARBA00010912"/>
    </source>
</evidence>
<comment type="subcellular location">
    <subcellularLocation>
        <location evidence="1">Nucleus</location>
    </subcellularLocation>
</comment>
<gene>
    <name evidence="10" type="ORF">ABL78_3186</name>
</gene>
<organism evidence="10 11">
    <name type="scientific">Leptomonas seymouri</name>
    <dbReference type="NCBI Taxonomy" id="5684"/>
    <lineage>
        <taxon>Eukaryota</taxon>
        <taxon>Discoba</taxon>
        <taxon>Euglenozoa</taxon>
        <taxon>Kinetoplastea</taxon>
        <taxon>Metakinetoplastina</taxon>
        <taxon>Trypanosomatida</taxon>
        <taxon>Trypanosomatidae</taxon>
        <taxon>Leishmaniinae</taxon>
        <taxon>Leptomonas</taxon>
    </lineage>
</organism>
<protein>
    <recommendedName>
        <fullName evidence="3">polynucleotide adenylyltransferase</fullName>
        <ecNumber evidence="3">2.7.7.19</ecNumber>
    </recommendedName>
</protein>
<feature type="domain" description="Poly(A) polymerase central" evidence="9">
    <location>
        <begin position="1"/>
        <end position="120"/>
    </location>
</feature>
<dbReference type="GO" id="GO:0003723">
    <property type="term" value="F:RNA binding"/>
    <property type="evidence" value="ECO:0007669"/>
    <property type="project" value="InterPro"/>
</dbReference>
<dbReference type="InterPro" id="IPR011068">
    <property type="entry name" value="NuclTrfase_I-like_C"/>
</dbReference>
<dbReference type="GO" id="GO:0006397">
    <property type="term" value="P:mRNA processing"/>
    <property type="evidence" value="ECO:0007669"/>
    <property type="project" value="UniProtKB-KW"/>
</dbReference>
<dbReference type="AlphaFoldDB" id="A0A0N1ILG5"/>
<name>A0A0N1ILG5_LEPSE</name>
<evidence type="ECO:0000259" key="9">
    <source>
        <dbReference type="Pfam" id="PF04928"/>
    </source>
</evidence>
<evidence type="ECO:0000256" key="8">
    <source>
        <dbReference type="ARBA" id="ARBA00023242"/>
    </source>
</evidence>
<dbReference type="OrthoDB" id="412748at2759"/>
<dbReference type="EC" id="2.7.7.19" evidence="3"/>
<dbReference type="EMBL" id="LJSK01000076">
    <property type="protein sequence ID" value="KPI87713.1"/>
    <property type="molecule type" value="Genomic_DNA"/>
</dbReference>
<keyword evidence="11" id="KW-1185">Reference proteome</keyword>
<accession>A0A0N1ILG5</accession>
<dbReference type="SUPFAM" id="SSF81631">
    <property type="entry name" value="PAP/OAS1 substrate-binding domain"/>
    <property type="match status" value="1"/>
</dbReference>
<evidence type="ECO:0000256" key="1">
    <source>
        <dbReference type="ARBA" id="ARBA00004123"/>
    </source>
</evidence>
<keyword evidence="6" id="KW-0547">Nucleotide-binding</keyword>
<dbReference type="InterPro" id="IPR007012">
    <property type="entry name" value="PolA_pol_cen_dom"/>
</dbReference>
<dbReference type="Proteomes" id="UP000038009">
    <property type="component" value="Unassembled WGS sequence"/>
</dbReference>
<evidence type="ECO:0000256" key="7">
    <source>
        <dbReference type="ARBA" id="ARBA00022840"/>
    </source>
</evidence>
<dbReference type="OMA" id="PLETIWE"/>
<dbReference type="SUPFAM" id="SSF55003">
    <property type="entry name" value="PAP/Archaeal CCA-adding enzyme, C-terminal domain"/>
    <property type="match status" value="1"/>
</dbReference>